<dbReference type="STRING" id="546871.SAMN04488543_3817"/>
<evidence type="ECO:0000256" key="1">
    <source>
        <dbReference type="SAM" id="SignalP"/>
    </source>
</evidence>
<feature type="signal peptide" evidence="1">
    <location>
        <begin position="1"/>
        <end position="25"/>
    </location>
</feature>
<dbReference type="AlphaFoldDB" id="A0A1H1ZKA1"/>
<protein>
    <recommendedName>
        <fullName evidence="4">ABC-type nitrate/sulfonate/bicarbonate transport system, substrate-binding protein</fullName>
    </recommendedName>
</protein>
<organism evidence="2 3">
    <name type="scientific">Friedmanniella luteola</name>
    <dbReference type="NCBI Taxonomy" id="546871"/>
    <lineage>
        <taxon>Bacteria</taxon>
        <taxon>Bacillati</taxon>
        <taxon>Actinomycetota</taxon>
        <taxon>Actinomycetes</taxon>
        <taxon>Propionibacteriales</taxon>
        <taxon>Nocardioidaceae</taxon>
        <taxon>Friedmanniella</taxon>
    </lineage>
</organism>
<name>A0A1H1ZKA1_9ACTN</name>
<evidence type="ECO:0000313" key="2">
    <source>
        <dbReference type="EMBL" id="SDT33862.1"/>
    </source>
</evidence>
<evidence type="ECO:0000313" key="3">
    <source>
        <dbReference type="Proteomes" id="UP000199092"/>
    </source>
</evidence>
<dbReference type="OrthoDB" id="3595952at2"/>
<gene>
    <name evidence="2" type="ORF">SAMN04488543_3817</name>
</gene>
<evidence type="ECO:0008006" key="4">
    <source>
        <dbReference type="Google" id="ProtNLM"/>
    </source>
</evidence>
<dbReference type="RefSeq" id="WP_091414865.1">
    <property type="nucleotide sequence ID" value="NZ_LT629749.1"/>
</dbReference>
<keyword evidence="3" id="KW-1185">Reference proteome</keyword>
<sequence>MLAPRSHRLAAVATLALLVGLGACSGASQEQEAAPVAAEAGAVDLSADCPATVVIQTDWNPESEHGAQYAMLGTDYTVDTKLKTVSGPLMSQGKATGIDVEIRAGGPAIGFEAVAAQMYKDDDITLGYASTDGQIQTSQELPVKAVMAPLDINPQIIMWDPATYPDVKTIADLKAAGAIVRVFGGNSYVEYLVDSGQLDREQIDEGYDGTPANFVAAQGKDAQQGFASAEPYIYENEVKDWAKPVAFQLIHDAGWKIYAGAMSVRTDRLEELTPCLKKLVPVMQQAEVDYYADSAATNALILDLVEQYDTGWVYSEGVATFSEEQQKKLGLVGNAGNATIGDFDTARVQGILDVMVPIAEKLGSPAQEGLTVDDLVTNEFLDPEIGLAG</sequence>
<dbReference type="Gene3D" id="3.40.190.10">
    <property type="entry name" value="Periplasmic binding protein-like II"/>
    <property type="match status" value="2"/>
</dbReference>
<feature type="chain" id="PRO_5039493737" description="ABC-type nitrate/sulfonate/bicarbonate transport system, substrate-binding protein" evidence="1">
    <location>
        <begin position="26"/>
        <end position="389"/>
    </location>
</feature>
<dbReference type="EMBL" id="LT629749">
    <property type="protein sequence ID" value="SDT33862.1"/>
    <property type="molecule type" value="Genomic_DNA"/>
</dbReference>
<reference evidence="2 3" key="1">
    <citation type="submission" date="2016-10" db="EMBL/GenBank/DDBJ databases">
        <authorList>
            <person name="de Groot N.N."/>
        </authorList>
    </citation>
    <scope>NUCLEOTIDE SEQUENCE [LARGE SCALE GENOMIC DNA]</scope>
    <source>
        <strain evidence="2 3">DSM 21741</strain>
    </source>
</reference>
<dbReference type="Proteomes" id="UP000199092">
    <property type="component" value="Chromosome I"/>
</dbReference>
<accession>A0A1H1ZKA1</accession>
<dbReference type="PROSITE" id="PS51257">
    <property type="entry name" value="PROKAR_LIPOPROTEIN"/>
    <property type="match status" value="1"/>
</dbReference>
<keyword evidence="1" id="KW-0732">Signal</keyword>
<proteinExistence type="predicted"/>